<protein>
    <submittedName>
        <fullName evidence="2">Uncharacterized protein</fullName>
    </submittedName>
</protein>
<evidence type="ECO:0000313" key="3">
    <source>
        <dbReference type="Proteomes" id="UP000271337"/>
    </source>
</evidence>
<dbReference type="AlphaFoldDB" id="A0A3M6XR33"/>
<name>A0A3M6XR33_HORWE</name>
<proteinExistence type="predicted"/>
<dbReference type="OrthoDB" id="3935682at2759"/>
<reference evidence="2 3" key="1">
    <citation type="journal article" date="2018" name="BMC Genomics">
        <title>Genomic evidence for intraspecific hybridization in a clonal and extremely halotolerant yeast.</title>
        <authorList>
            <person name="Gostincar C."/>
            <person name="Stajich J.E."/>
            <person name="Zupancic J."/>
            <person name="Zalar P."/>
            <person name="Gunde-Cimerman N."/>
        </authorList>
    </citation>
    <scope>NUCLEOTIDE SEQUENCE [LARGE SCALE GENOMIC DNA]</scope>
    <source>
        <strain evidence="2 3">EXF-6669</strain>
    </source>
</reference>
<comment type="caution">
    <text evidence="2">The sequence shown here is derived from an EMBL/GenBank/DDBJ whole genome shotgun (WGS) entry which is preliminary data.</text>
</comment>
<feature type="chain" id="PRO_5018328583" evidence="1">
    <location>
        <begin position="22"/>
        <end position="223"/>
    </location>
</feature>
<dbReference type="EMBL" id="QWIL01002671">
    <property type="protein sequence ID" value="RMX93046.1"/>
    <property type="molecule type" value="Genomic_DNA"/>
</dbReference>
<gene>
    <name evidence="2" type="ORF">D0867_14349</name>
</gene>
<evidence type="ECO:0000313" key="2">
    <source>
        <dbReference type="EMBL" id="RMX93046.1"/>
    </source>
</evidence>
<dbReference type="VEuPathDB" id="FungiDB:BTJ68_08650"/>
<evidence type="ECO:0000256" key="1">
    <source>
        <dbReference type="SAM" id="SignalP"/>
    </source>
</evidence>
<sequence length="223" mass="22101">MPKMLSKSLFAFAACAVATFAQNTTSASNTSNGTTPTASILVAESAYTTGFAASVVDVDPCDTTYQVVCTDRYLCSGYALTMSITEGGGVYEASYETSAGGAGGELYQTCSLGSASSVADCEVTLSLSAGGEETATTTEEVRTGREVIWAQYPITAGAGKLTAATGSCTASRNSGLVTAASGSAASSTVASDNAAVATGFAVKDVYKVLVVPAAAAAAAGVLM</sequence>
<keyword evidence="1" id="KW-0732">Signal</keyword>
<feature type="signal peptide" evidence="1">
    <location>
        <begin position="1"/>
        <end position="21"/>
    </location>
</feature>
<organism evidence="2 3">
    <name type="scientific">Hortaea werneckii</name>
    <name type="common">Black yeast</name>
    <name type="synonym">Cladosporium werneckii</name>
    <dbReference type="NCBI Taxonomy" id="91943"/>
    <lineage>
        <taxon>Eukaryota</taxon>
        <taxon>Fungi</taxon>
        <taxon>Dikarya</taxon>
        <taxon>Ascomycota</taxon>
        <taxon>Pezizomycotina</taxon>
        <taxon>Dothideomycetes</taxon>
        <taxon>Dothideomycetidae</taxon>
        <taxon>Mycosphaerellales</taxon>
        <taxon>Teratosphaeriaceae</taxon>
        <taxon>Hortaea</taxon>
    </lineage>
</organism>
<accession>A0A3M6XR33</accession>
<dbReference type="Proteomes" id="UP000271337">
    <property type="component" value="Unassembled WGS sequence"/>
</dbReference>